<sequence length="432" mass="48280">MNRMILTAAALVCVLFQAYAQRVLTVDEMFSLAESNNRSISAYRIAEEEAAENVRVAKNGRLPSIEASFSASYLGDGWLSDRNFRNGTNAPMPHFGNNFALKATQVIYAGGAVSSEVEIAGLQAQVARLRSSDNRQDVRFLLLGYYLGIWQLRNRATVYRQNIRQTELLVEDIMAAYGQGTALKSDMTRYRLQLESLRLGLTETENDMDILNHQLATAIGLDPSVRIEVDTTFLERPLARLDEEYWQDAAAVSPAMQLADKSVEIGEESVRLARSEKLPSLAVVAGDNFDGPIVIEVPPINKNFNYWYAGVGIRYDFDALFKAGKKVRSAKAAVAKASKERDMAMEHLSNEVHSAYVKLDEAYSRLETRKTSLALAEENYEEVRYRYLNGLVLVTDMLDGSNTKLQAELDLVNARIGIVYQYCLLQRTAGLL</sequence>
<dbReference type="PANTHER" id="PTHR30026">
    <property type="entry name" value="OUTER MEMBRANE PROTEIN TOLC"/>
    <property type="match status" value="1"/>
</dbReference>
<evidence type="ECO:0000256" key="2">
    <source>
        <dbReference type="ARBA" id="ARBA00007613"/>
    </source>
</evidence>
<feature type="signal peptide" evidence="8">
    <location>
        <begin position="1"/>
        <end position="20"/>
    </location>
</feature>
<dbReference type="PANTHER" id="PTHR30026:SF23">
    <property type="entry name" value="TO APRF-PUTATIVE OUTER MEMBRANE EFFLUX PROTEIN OR SECRETED ALKALINE PHOSPHATASE-RELATED"/>
    <property type="match status" value="1"/>
</dbReference>
<dbReference type="EMBL" id="JADIMO010000054">
    <property type="protein sequence ID" value="MBO8444959.1"/>
    <property type="molecule type" value="Genomic_DNA"/>
</dbReference>
<evidence type="ECO:0000256" key="6">
    <source>
        <dbReference type="ARBA" id="ARBA00023136"/>
    </source>
</evidence>
<evidence type="ECO:0000256" key="4">
    <source>
        <dbReference type="ARBA" id="ARBA00022452"/>
    </source>
</evidence>
<reference evidence="9" key="1">
    <citation type="submission" date="2020-10" db="EMBL/GenBank/DDBJ databases">
        <authorList>
            <person name="Gilroy R."/>
        </authorList>
    </citation>
    <scope>NUCLEOTIDE SEQUENCE</scope>
    <source>
        <strain evidence="9">D5-748</strain>
    </source>
</reference>
<dbReference type="GO" id="GO:0015288">
    <property type="term" value="F:porin activity"/>
    <property type="evidence" value="ECO:0007669"/>
    <property type="project" value="TreeGrafter"/>
</dbReference>
<dbReference type="GO" id="GO:0009279">
    <property type="term" value="C:cell outer membrane"/>
    <property type="evidence" value="ECO:0007669"/>
    <property type="project" value="UniProtKB-SubCell"/>
</dbReference>
<comment type="similarity">
    <text evidence="2">Belongs to the outer membrane factor (OMF) (TC 1.B.17) family.</text>
</comment>
<keyword evidence="6" id="KW-0472">Membrane</keyword>
<keyword evidence="3" id="KW-0813">Transport</keyword>
<proteinExistence type="inferred from homology"/>
<reference evidence="9" key="2">
    <citation type="journal article" date="2021" name="PeerJ">
        <title>Extensive microbial diversity within the chicken gut microbiome revealed by metagenomics and culture.</title>
        <authorList>
            <person name="Gilroy R."/>
            <person name="Ravi A."/>
            <person name="Getino M."/>
            <person name="Pursley I."/>
            <person name="Horton D.L."/>
            <person name="Alikhan N.F."/>
            <person name="Baker D."/>
            <person name="Gharbi K."/>
            <person name="Hall N."/>
            <person name="Watson M."/>
            <person name="Adriaenssens E.M."/>
            <person name="Foster-Nyarko E."/>
            <person name="Jarju S."/>
            <person name="Secka A."/>
            <person name="Antonio M."/>
            <person name="Oren A."/>
            <person name="Chaudhuri R.R."/>
            <person name="La Ragione R."/>
            <person name="Hildebrand F."/>
            <person name="Pallen M.J."/>
        </authorList>
    </citation>
    <scope>NUCLEOTIDE SEQUENCE</scope>
    <source>
        <strain evidence="9">D5-748</strain>
    </source>
</reference>
<dbReference type="Pfam" id="PF02321">
    <property type="entry name" value="OEP"/>
    <property type="match status" value="2"/>
</dbReference>
<evidence type="ECO:0000313" key="9">
    <source>
        <dbReference type="EMBL" id="MBO8444959.1"/>
    </source>
</evidence>
<organism evidence="9 10">
    <name type="scientific">Candidatus Cryptobacteroides merdavium</name>
    <dbReference type="NCBI Taxonomy" id="2840769"/>
    <lineage>
        <taxon>Bacteria</taxon>
        <taxon>Pseudomonadati</taxon>
        <taxon>Bacteroidota</taxon>
        <taxon>Bacteroidia</taxon>
        <taxon>Bacteroidales</taxon>
        <taxon>Candidatus Cryptobacteroides</taxon>
    </lineage>
</organism>
<evidence type="ECO:0000256" key="8">
    <source>
        <dbReference type="SAM" id="SignalP"/>
    </source>
</evidence>
<dbReference type="Gene3D" id="1.20.1600.10">
    <property type="entry name" value="Outer membrane efflux proteins (OEP)"/>
    <property type="match status" value="1"/>
</dbReference>
<dbReference type="Proteomes" id="UP000823619">
    <property type="component" value="Unassembled WGS sequence"/>
</dbReference>
<feature type="chain" id="PRO_5038877628" evidence="8">
    <location>
        <begin position="21"/>
        <end position="432"/>
    </location>
</feature>
<name>A0A9D9HBM0_9BACT</name>
<comment type="subcellular location">
    <subcellularLocation>
        <location evidence="1">Cell outer membrane</location>
    </subcellularLocation>
</comment>
<keyword evidence="4" id="KW-1134">Transmembrane beta strand</keyword>
<dbReference type="InterPro" id="IPR051906">
    <property type="entry name" value="TolC-like"/>
</dbReference>
<accession>A0A9D9HBM0</accession>
<evidence type="ECO:0000313" key="10">
    <source>
        <dbReference type="Proteomes" id="UP000823619"/>
    </source>
</evidence>
<dbReference type="AlphaFoldDB" id="A0A9D9HBM0"/>
<gene>
    <name evidence="9" type="ORF">IAC23_04605</name>
</gene>
<evidence type="ECO:0000256" key="1">
    <source>
        <dbReference type="ARBA" id="ARBA00004442"/>
    </source>
</evidence>
<evidence type="ECO:0000256" key="7">
    <source>
        <dbReference type="ARBA" id="ARBA00023237"/>
    </source>
</evidence>
<comment type="caution">
    <text evidence="9">The sequence shown here is derived from an EMBL/GenBank/DDBJ whole genome shotgun (WGS) entry which is preliminary data.</text>
</comment>
<dbReference type="InterPro" id="IPR003423">
    <property type="entry name" value="OMP_efflux"/>
</dbReference>
<dbReference type="SUPFAM" id="SSF56954">
    <property type="entry name" value="Outer membrane efflux proteins (OEP)"/>
    <property type="match status" value="1"/>
</dbReference>
<keyword evidence="8" id="KW-0732">Signal</keyword>
<evidence type="ECO:0000256" key="5">
    <source>
        <dbReference type="ARBA" id="ARBA00022692"/>
    </source>
</evidence>
<keyword evidence="7" id="KW-0998">Cell outer membrane</keyword>
<keyword evidence="5" id="KW-0812">Transmembrane</keyword>
<protein>
    <submittedName>
        <fullName evidence="9">TolC family protein</fullName>
    </submittedName>
</protein>
<evidence type="ECO:0000256" key="3">
    <source>
        <dbReference type="ARBA" id="ARBA00022448"/>
    </source>
</evidence>
<dbReference type="GO" id="GO:0015562">
    <property type="term" value="F:efflux transmembrane transporter activity"/>
    <property type="evidence" value="ECO:0007669"/>
    <property type="project" value="InterPro"/>
</dbReference>
<dbReference type="GO" id="GO:1990281">
    <property type="term" value="C:efflux pump complex"/>
    <property type="evidence" value="ECO:0007669"/>
    <property type="project" value="TreeGrafter"/>
</dbReference>